<feature type="domain" description="ARID" evidence="1">
    <location>
        <begin position="26"/>
        <end position="123"/>
    </location>
</feature>
<dbReference type="Proteomes" id="UP001157006">
    <property type="component" value="Chromosome 1L"/>
</dbReference>
<dbReference type="InterPro" id="IPR036910">
    <property type="entry name" value="HMG_box_dom_sf"/>
</dbReference>
<dbReference type="Gene3D" id="1.10.150.60">
    <property type="entry name" value="ARID DNA-binding domain"/>
    <property type="match status" value="1"/>
</dbReference>
<gene>
    <name evidence="2" type="ORF">VFH_I243240</name>
</gene>
<dbReference type="PANTHER" id="PTHR46691:SF5">
    <property type="entry name" value="HMG (HIGH MOBILITY GROUP) BOX PROTEIN"/>
    <property type="match status" value="1"/>
</dbReference>
<evidence type="ECO:0000259" key="1">
    <source>
        <dbReference type="PROSITE" id="PS51011"/>
    </source>
</evidence>
<protein>
    <recommendedName>
        <fullName evidence="1">ARID domain-containing protein</fullName>
    </recommendedName>
</protein>
<dbReference type="GO" id="GO:0003677">
    <property type="term" value="F:DNA binding"/>
    <property type="evidence" value="ECO:0007669"/>
    <property type="project" value="InterPro"/>
</dbReference>
<dbReference type="InterPro" id="IPR009071">
    <property type="entry name" value="HMG_box_dom"/>
</dbReference>
<dbReference type="SMART" id="SM00501">
    <property type="entry name" value="BRIGHT"/>
    <property type="match status" value="1"/>
</dbReference>
<dbReference type="InterPro" id="IPR001606">
    <property type="entry name" value="ARID_dom"/>
</dbReference>
<dbReference type="SUPFAM" id="SSF47095">
    <property type="entry name" value="HMG-box"/>
    <property type="match status" value="1"/>
</dbReference>
<dbReference type="SMART" id="SM00398">
    <property type="entry name" value="HMG"/>
    <property type="match status" value="1"/>
</dbReference>
<proteinExistence type="predicted"/>
<sequence length="289" mass="33071">MECNEEMLKMIVPETQLTIVDVFGDGEKQYCFPEEIETFYVKLTDMLNSSGLTLIFNVRETSLDLFNFYLEVVKRGGYKQVGKQKQWGEVVSALKLEGNNAKLPSQIKRLYANLLYEFEKIYFYRFRATQTVTHTTKALHEGLLQAPSNDKQKKKPRGVPRGANGYQIFLKHECARLKACRQDIDGKAILLTAVEGWKNLSDIDKQPYVEESKKLKEAMVIIDNNKQKSTQVLKGKEKMPSMCGDYYCVTSQPQGNYSLGNNAALDLAFKITEKTSMDPFFLCDLDAYR</sequence>
<dbReference type="Gene3D" id="1.10.30.10">
    <property type="entry name" value="High mobility group box domain"/>
    <property type="match status" value="1"/>
</dbReference>
<name>A0AAV0YJK0_VICFA</name>
<dbReference type="AlphaFoldDB" id="A0AAV0YJK0"/>
<dbReference type="PROSITE" id="PS51011">
    <property type="entry name" value="ARID"/>
    <property type="match status" value="1"/>
</dbReference>
<accession>A0AAV0YJK0</accession>
<evidence type="ECO:0000313" key="2">
    <source>
        <dbReference type="EMBL" id="CAI8586206.1"/>
    </source>
</evidence>
<dbReference type="EMBL" id="OX451736">
    <property type="protein sequence ID" value="CAI8586206.1"/>
    <property type="molecule type" value="Genomic_DNA"/>
</dbReference>
<dbReference type="SMART" id="SM01014">
    <property type="entry name" value="ARID"/>
    <property type="match status" value="1"/>
</dbReference>
<dbReference type="PANTHER" id="PTHR46691">
    <property type="entry name" value="HIGH MOBILITY GROUP B PROTEIN 9"/>
    <property type="match status" value="1"/>
</dbReference>
<dbReference type="CDD" id="cd16100">
    <property type="entry name" value="ARID"/>
    <property type="match status" value="1"/>
</dbReference>
<dbReference type="CDD" id="cd00084">
    <property type="entry name" value="HMG-box_SF"/>
    <property type="match status" value="1"/>
</dbReference>
<dbReference type="SUPFAM" id="SSF46774">
    <property type="entry name" value="ARID-like"/>
    <property type="match status" value="1"/>
</dbReference>
<evidence type="ECO:0000313" key="3">
    <source>
        <dbReference type="Proteomes" id="UP001157006"/>
    </source>
</evidence>
<dbReference type="Pfam" id="PF00505">
    <property type="entry name" value="HMG_box"/>
    <property type="match status" value="1"/>
</dbReference>
<reference evidence="2 3" key="1">
    <citation type="submission" date="2023-01" db="EMBL/GenBank/DDBJ databases">
        <authorList>
            <person name="Kreplak J."/>
        </authorList>
    </citation>
    <scope>NUCLEOTIDE SEQUENCE [LARGE SCALE GENOMIC DNA]</scope>
</reference>
<dbReference type="Pfam" id="PF01388">
    <property type="entry name" value="ARID"/>
    <property type="match status" value="1"/>
</dbReference>
<dbReference type="InterPro" id="IPR036431">
    <property type="entry name" value="ARID_dom_sf"/>
</dbReference>
<keyword evidence="3" id="KW-1185">Reference proteome</keyword>
<organism evidence="2 3">
    <name type="scientific">Vicia faba</name>
    <name type="common">Broad bean</name>
    <name type="synonym">Faba vulgaris</name>
    <dbReference type="NCBI Taxonomy" id="3906"/>
    <lineage>
        <taxon>Eukaryota</taxon>
        <taxon>Viridiplantae</taxon>
        <taxon>Streptophyta</taxon>
        <taxon>Embryophyta</taxon>
        <taxon>Tracheophyta</taxon>
        <taxon>Spermatophyta</taxon>
        <taxon>Magnoliopsida</taxon>
        <taxon>eudicotyledons</taxon>
        <taxon>Gunneridae</taxon>
        <taxon>Pentapetalae</taxon>
        <taxon>rosids</taxon>
        <taxon>fabids</taxon>
        <taxon>Fabales</taxon>
        <taxon>Fabaceae</taxon>
        <taxon>Papilionoideae</taxon>
        <taxon>50 kb inversion clade</taxon>
        <taxon>NPAAA clade</taxon>
        <taxon>Hologalegina</taxon>
        <taxon>IRL clade</taxon>
        <taxon>Fabeae</taxon>
        <taxon>Vicia</taxon>
    </lineage>
</organism>